<evidence type="ECO:0000313" key="1">
    <source>
        <dbReference type="EMBL" id="PJF17917.1"/>
    </source>
</evidence>
<reference evidence="1 2" key="1">
    <citation type="submission" date="2016-10" db="EMBL/GenBank/DDBJ databases">
        <title>The genome of Paramicrosporidium saccamoebae is the missing link in understanding Cryptomycota and Microsporidia evolution.</title>
        <authorList>
            <person name="Quandt C.A."/>
            <person name="Beaudet D."/>
            <person name="Corsaro D."/>
            <person name="Michel R."/>
            <person name="Corradi N."/>
            <person name="James T."/>
        </authorList>
    </citation>
    <scope>NUCLEOTIDE SEQUENCE [LARGE SCALE GENOMIC DNA]</scope>
    <source>
        <strain evidence="1 2">KSL3</strain>
    </source>
</reference>
<organism evidence="1 2">
    <name type="scientific">Paramicrosporidium saccamoebae</name>
    <dbReference type="NCBI Taxonomy" id="1246581"/>
    <lineage>
        <taxon>Eukaryota</taxon>
        <taxon>Fungi</taxon>
        <taxon>Fungi incertae sedis</taxon>
        <taxon>Cryptomycota</taxon>
        <taxon>Cryptomycota incertae sedis</taxon>
        <taxon>Paramicrosporidium</taxon>
    </lineage>
</organism>
<dbReference type="AlphaFoldDB" id="A0A2H9TJI2"/>
<accession>A0A2H9TJI2</accession>
<name>A0A2H9TJI2_9FUNG</name>
<keyword evidence="2" id="KW-1185">Reference proteome</keyword>
<dbReference type="EMBL" id="MTSL01000150">
    <property type="protein sequence ID" value="PJF17917.1"/>
    <property type="molecule type" value="Genomic_DNA"/>
</dbReference>
<proteinExistence type="predicted"/>
<gene>
    <name evidence="1" type="ORF">PSACC_02207</name>
</gene>
<sequence length="518" mass="59257">MKAWNWLCPAVAVIVTTTPRDLYSGSARIPRTLFSSFEIEPNSSVLKLLRFPDFDFKSYYDGICESRLRGQQLLENTEEQDRQYFFGAKKMRRNYRLLKSIFLHGAFVPEYPVANSKFAVHSLELCVAVAKFLAGRKETIESFAWLKHCYGFPDDGRRADLTVAIQPLIDMTLIQEAYNSQYLCHLKLKDSSLSEDSIAWATLSALKQNVLVNDVELQRLVKRNNPEEQICSLRTLAVQYSKDRLLDLFELALLVSVPSRSIGEIFAGQLQNVNIYPFRAIKLYERAGSALVMQVGLFAELMEKLPVSCIPYELLPSSQLLSGYRRRMMYMRRDEKLQYLRIQNVLPSDMTLQQLFMTLENAFANFGPSHILSRVVSNSWLLFDDGLSVSVARLATIYANLALKEDWLFHEGRIPANDAFLARWRVLLSCIPHLLAHGYRLDFSLILKKTPNLSSCNFIKSLEVEEGGSKMWSTRLFTEKLVKYCQKLHLASFSIDHLWLLLTAGQKVNNILGEDVSG</sequence>
<protein>
    <submittedName>
        <fullName evidence="1">Uncharacterized protein</fullName>
    </submittedName>
</protein>
<dbReference type="Proteomes" id="UP000240830">
    <property type="component" value="Unassembled WGS sequence"/>
</dbReference>
<comment type="caution">
    <text evidence="1">The sequence shown here is derived from an EMBL/GenBank/DDBJ whole genome shotgun (WGS) entry which is preliminary data.</text>
</comment>
<evidence type="ECO:0000313" key="2">
    <source>
        <dbReference type="Proteomes" id="UP000240830"/>
    </source>
</evidence>